<dbReference type="PROSITE" id="PS00175">
    <property type="entry name" value="PG_MUTASE"/>
    <property type="match status" value="1"/>
</dbReference>
<evidence type="ECO:0000256" key="1">
    <source>
        <dbReference type="ARBA" id="ARBA00023152"/>
    </source>
</evidence>
<dbReference type="PANTHER" id="PTHR48100">
    <property type="entry name" value="BROAD-SPECIFICITY PHOSPHATASE YOR283W-RELATED"/>
    <property type="match status" value="1"/>
</dbReference>
<dbReference type="InterPro" id="IPR013078">
    <property type="entry name" value="His_Pase_superF_clade-1"/>
</dbReference>
<keyword evidence="4" id="KW-1185">Reference proteome</keyword>
<keyword evidence="1" id="KW-0324">Glycolysis</keyword>
<dbReference type="PANTHER" id="PTHR48100:SF1">
    <property type="entry name" value="HISTIDINE PHOSPHATASE FAMILY PROTEIN-RELATED"/>
    <property type="match status" value="1"/>
</dbReference>
<evidence type="ECO:0000313" key="3">
    <source>
        <dbReference type="EMBL" id="NMF90156.1"/>
    </source>
</evidence>
<organism evidence="3 4">
    <name type="scientific">Aromatoleum petrolei</name>
    <dbReference type="NCBI Taxonomy" id="76116"/>
    <lineage>
        <taxon>Bacteria</taxon>
        <taxon>Pseudomonadati</taxon>
        <taxon>Pseudomonadota</taxon>
        <taxon>Betaproteobacteria</taxon>
        <taxon>Rhodocyclales</taxon>
        <taxon>Rhodocyclaceae</taxon>
        <taxon>Aromatoleum</taxon>
    </lineage>
</organism>
<dbReference type="Gene3D" id="3.40.50.1240">
    <property type="entry name" value="Phosphoglycerate mutase-like"/>
    <property type="match status" value="1"/>
</dbReference>
<dbReference type="InterPro" id="IPR029033">
    <property type="entry name" value="His_PPase_superfam"/>
</dbReference>
<keyword evidence="2" id="KW-0413">Isomerase</keyword>
<dbReference type="SUPFAM" id="SSF53254">
    <property type="entry name" value="Phosphoglycerate mutase-like"/>
    <property type="match status" value="1"/>
</dbReference>
<accession>A0ABX1MSF1</accession>
<dbReference type="InterPro" id="IPR050275">
    <property type="entry name" value="PGM_Phosphatase"/>
</dbReference>
<dbReference type="RefSeq" id="WP_169207503.1">
    <property type="nucleotide sequence ID" value="NZ_CP059560.1"/>
</dbReference>
<name>A0ABX1MSF1_9RHOO</name>
<comment type="caution">
    <text evidence="3">The sequence shown here is derived from an EMBL/GenBank/DDBJ whole genome shotgun (WGS) entry which is preliminary data.</text>
</comment>
<dbReference type="CDD" id="cd07067">
    <property type="entry name" value="HP_PGM_like"/>
    <property type="match status" value="1"/>
</dbReference>
<dbReference type="InterPro" id="IPR001345">
    <property type="entry name" value="PG/BPGM_mutase_AS"/>
</dbReference>
<protein>
    <submittedName>
        <fullName evidence="3">Histidine phosphatase family protein</fullName>
    </submittedName>
</protein>
<dbReference type="SMART" id="SM00855">
    <property type="entry name" value="PGAM"/>
    <property type="match status" value="1"/>
</dbReference>
<gene>
    <name evidence="3" type="ORF">GPA26_16940</name>
</gene>
<dbReference type="Pfam" id="PF00300">
    <property type="entry name" value="His_Phos_1"/>
    <property type="match status" value="1"/>
</dbReference>
<dbReference type="Proteomes" id="UP000652074">
    <property type="component" value="Unassembled WGS sequence"/>
</dbReference>
<proteinExistence type="predicted"/>
<evidence type="ECO:0000256" key="2">
    <source>
        <dbReference type="ARBA" id="ARBA00023235"/>
    </source>
</evidence>
<dbReference type="EMBL" id="WTVR01000036">
    <property type="protein sequence ID" value="NMF90156.1"/>
    <property type="molecule type" value="Genomic_DNA"/>
</dbReference>
<sequence length="223" mass="24953">MGRERRRRVEVKSTRLCLVRHGETAWNAEMRLQGHLDVPLNRTGEAQAAATAAGLATVHFAAVYCSDLQRARQTAAAITRDRAAAVEFHDRLRERNYGAFQGLTYAEAAARFPEDYLRFKQRDPHFTFPGGGESLAEFAGRIERLLTDFAASHQGEQILVVTHGGVLDIVHRLAAGKALEAPRDFAIPNAALNWIEYDGTRWHLVSWADKRHLESARDELPNA</sequence>
<reference evidence="3 4" key="1">
    <citation type="submission" date="2019-12" db="EMBL/GenBank/DDBJ databases">
        <title>Comparative genomics gives insights into the taxonomy of the Azoarcus-Aromatoleum group and reveals separate origins of nif in the plant-associated Azoarcus and non-plant-associated Aromatoleum sub-groups.</title>
        <authorList>
            <person name="Lafos M."/>
            <person name="Maluk M."/>
            <person name="Batista M."/>
            <person name="Junghare M."/>
            <person name="Carmona M."/>
            <person name="Faoro H."/>
            <person name="Cruz L.M."/>
            <person name="Battistoni F."/>
            <person name="De Souza E."/>
            <person name="Pedrosa F."/>
            <person name="Chen W.-M."/>
            <person name="Poole P.S."/>
            <person name="Dixon R.A."/>
            <person name="James E.K."/>
        </authorList>
    </citation>
    <scope>NUCLEOTIDE SEQUENCE [LARGE SCALE GENOMIC DNA]</scope>
    <source>
        <strain evidence="3 4">ToN1</strain>
    </source>
</reference>
<evidence type="ECO:0000313" key="4">
    <source>
        <dbReference type="Proteomes" id="UP000652074"/>
    </source>
</evidence>